<comment type="caution">
    <text evidence="1">The sequence shown here is derived from an EMBL/GenBank/DDBJ whole genome shotgun (WGS) entry which is preliminary data.</text>
</comment>
<keyword evidence="2" id="KW-1185">Reference proteome</keyword>
<name>A0A8X6Q9D4_NEPPI</name>
<gene>
    <name evidence="1" type="ORF">NPIL_304361</name>
</gene>
<protein>
    <submittedName>
        <fullName evidence="1">Uncharacterized protein</fullName>
    </submittedName>
</protein>
<dbReference type="EMBL" id="BMAW01077541">
    <property type="protein sequence ID" value="GFU06910.1"/>
    <property type="molecule type" value="Genomic_DNA"/>
</dbReference>
<reference evidence="1" key="1">
    <citation type="submission" date="2020-08" db="EMBL/GenBank/DDBJ databases">
        <title>Multicomponent nature underlies the extraordinary mechanical properties of spider dragline silk.</title>
        <authorList>
            <person name="Kono N."/>
            <person name="Nakamura H."/>
            <person name="Mori M."/>
            <person name="Yoshida Y."/>
            <person name="Ohtoshi R."/>
            <person name="Malay A.D."/>
            <person name="Moran D.A.P."/>
            <person name="Tomita M."/>
            <person name="Numata K."/>
            <person name="Arakawa K."/>
        </authorList>
    </citation>
    <scope>NUCLEOTIDE SEQUENCE</scope>
</reference>
<proteinExistence type="predicted"/>
<sequence>MDWYTPFLMIPLVTHLYRGVFPMDYILMTILLLEQLLDTAGKQRAQKRNSMLVQLTVDGKMGNLTRIIQHLGNLTITQGLWLIHVHNCSCQIKSVLNFDAFLGATTFRKLITNFVFPNVL</sequence>
<dbReference type="AlphaFoldDB" id="A0A8X6Q9D4"/>
<evidence type="ECO:0000313" key="1">
    <source>
        <dbReference type="EMBL" id="GFU06910.1"/>
    </source>
</evidence>
<dbReference type="Proteomes" id="UP000887013">
    <property type="component" value="Unassembled WGS sequence"/>
</dbReference>
<evidence type="ECO:0000313" key="2">
    <source>
        <dbReference type="Proteomes" id="UP000887013"/>
    </source>
</evidence>
<organism evidence="1 2">
    <name type="scientific">Nephila pilipes</name>
    <name type="common">Giant wood spider</name>
    <name type="synonym">Nephila maculata</name>
    <dbReference type="NCBI Taxonomy" id="299642"/>
    <lineage>
        <taxon>Eukaryota</taxon>
        <taxon>Metazoa</taxon>
        <taxon>Ecdysozoa</taxon>
        <taxon>Arthropoda</taxon>
        <taxon>Chelicerata</taxon>
        <taxon>Arachnida</taxon>
        <taxon>Araneae</taxon>
        <taxon>Araneomorphae</taxon>
        <taxon>Entelegynae</taxon>
        <taxon>Araneoidea</taxon>
        <taxon>Nephilidae</taxon>
        <taxon>Nephila</taxon>
    </lineage>
</organism>
<accession>A0A8X6Q9D4</accession>